<feature type="region of interest" description="Disordered" evidence="1">
    <location>
        <begin position="1"/>
        <end position="31"/>
    </location>
</feature>
<evidence type="ECO:0000313" key="2">
    <source>
        <dbReference type="EMBL" id="THH27657.1"/>
    </source>
</evidence>
<comment type="caution">
    <text evidence="2">The sequence shown here is derived from an EMBL/GenBank/DDBJ whole genome shotgun (WGS) entry which is preliminary data.</text>
</comment>
<dbReference type="AlphaFoldDB" id="A0A4S4MQK0"/>
<evidence type="ECO:0000256" key="1">
    <source>
        <dbReference type="SAM" id="MobiDB-lite"/>
    </source>
</evidence>
<gene>
    <name evidence="2" type="ORF">EUX98_g6537</name>
</gene>
<keyword evidence="3" id="KW-1185">Reference proteome</keyword>
<sequence length="422" mass="46661">MAAQLNANAVPFSPRPMYPDEYPGGRSDGYTPQTIPELARSLSAPSVCTLESDYIRELWANNTPQDHRKSSLPTDDRPLYQDDDALAAWLLSSSVVPNILSRPNTNSTARPASPVRGDVFVNGYTAQTYIPLVLRKRARADPVNCSLGHDIPWGETHLWTEPMRKGCGQTLHSTRLMQSNTVAICGPWNAQNISQLAGMVCEHAMQDSGPIPCNNALFARQLYERFLEISPLAASTFQNQLMQAAFAEFKAYWTPTMSSSILNLPTCSPYPPHAHPMHHLSCALAIASYIGDLYSLGLVRGPIVLLCLRLLIDNMTTIEQLQAIHGMLTHCGSALPFSVNIRDVFEELSANALNIAPNASSVGSMFYTDYVQQYVQGIRATFEAWEADPPTLEELENPIYPTSSKPTKLTRFQLAWDCKAPF</sequence>
<dbReference type="OrthoDB" id="3071225at2759"/>
<dbReference type="InterPro" id="IPR016024">
    <property type="entry name" value="ARM-type_fold"/>
</dbReference>
<reference evidence="2 3" key="1">
    <citation type="submission" date="2019-02" db="EMBL/GenBank/DDBJ databases">
        <title>Genome sequencing of the rare red list fungi Antrodiella citrinella (Flaviporus citrinellus).</title>
        <authorList>
            <person name="Buettner E."/>
            <person name="Kellner H."/>
        </authorList>
    </citation>
    <scope>NUCLEOTIDE SEQUENCE [LARGE SCALE GENOMIC DNA]</scope>
    <source>
        <strain evidence="2 3">DSM 108506</strain>
    </source>
</reference>
<protein>
    <submittedName>
        <fullName evidence="2">Uncharacterized protein</fullName>
    </submittedName>
</protein>
<dbReference type="SUPFAM" id="SSF48371">
    <property type="entry name" value="ARM repeat"/>
    <property type="match status" value="1"/>
</dbReference>
<dbReference type="EMBL" id="SGPM01000235">
    <property type="protein sequence ID" value="THH27657.1"/>
    <property type="molecule type" value="Genomic_DNA"/>
</dbReference>
<organism evidence="2 3">
    <name type="scientific">Antrodiella citrinella</name>
    <dbReference type="NCBI Taxonomy" id="2447956"/>
    <lineage>
        <taxon>Eukaryota</taxon>
        <taxon>Fungi</taxon>
        <taxon>Dikarya</taxon>
        <taxon>Basidiomycota</taxon>
        <taxon>Agaricomycotina</taxon>
        <taxon>Agaricomycetes</taxon>
        <taxon>Polyporales</taxon>
        <taxon>Steccherinaceae</taxon>
        <taxon>Antrodiella</taxon>
    </lineage>
</organism>
<proteinExistence type="predicted"/>
<name>A0A4S4MQK0_9APHY</name>
<evidence type="ECO:0000313" key="3">
    <source>
        <dbReference type="Proteomes" id="UP000308730"/>
    </source>
</evidence>
<dbReference type="Proteomes" id="UP000308730">
    <property type="component" value="Unassembled WGS sequence"/>
</dbReference>
<accession>A0A4S4MQK0</accession>